<protein>
    <recommendedName>
        <fullName evidence="3">Single-strand binding protein family protein</fullName>
    </recommendedName>
</protein>
<dbReference type="EMBL" id="FPKR01000013">
    <property type="protein sequence ID" value="SFZ78814.1"/>
    <property type="molecule type" value="Genomic_DNA"/>
</dbReference>
<evidence type="ECO:0000313" key="2">
    <source>
        <dbReference type="Proteomes" id="UP000186513"/>
    </source>
</evidence>
<keyword evidence="2" id="KW-1185">Reference proteome</keyword>
<accession>A0A1K2HPW7</accession>
<evidence type="ECO:0000313" key="1">
    <source>
        <dbReference type="EMBL" id="SFZ78814.1"/>
    </source>
</evidence>
<reference evidence="1 2" key="1">
    <citation type="submission" date="2016-11" db="EMBL/GenBank/DDBJ databases">
        <authorList>
            <person name="Jaros S."/>
            <person name="Januszkiewicz K."/>
            <person name="Wedrychowicz H."/>
        </authorList>
    </citation>
    <scope>NUCLEOTIDE SEQUENCE [LARGE SCALE GENOMIC DNA]</scope>
    <source>
        <strain evidence="1 2">DSM 18899</strain>
    </source>
</reference>
<sequence length="119" mass="13065">MTMTAKYTATIVAVTSSKGDFKDDDGKTIEFDSTKVYVQLDLTGEKSRGTVTQVYKVGKSDLYDILRLGSIELPFQAELEIQKVSNGREQREKVVGFQVLNRTRPSDQLTAGQAAAKAA</sequence>
<dbReference type="RefSeq" id="WP_139256194.1">
    <property type="nucleotide sequence ID" value="NZ_FPKR01000013.1"/>
</dbReference>
<dbReference type="AlphaFoldDB" id="A0A1K2HPW7"/>
<dbReference type="STRING" id="1121279.SAMN02745887_03210"/>
<dbReference type="OrthoDB" id="9892513at2"/>
<name>A0A1K2HPW7_9NEIS</name>
<gene>
    <name evidence="1" type="ORF">SAMN02745887_03210</name>
</gene>
<dbReference type="Proteomes" id="UP000186513">
    <property type="component" value="Unassembled WGS sequence"/>
</dbReference>
<evidence type="ECO:0008006" key="3">
    <source>
        <dbReference type="Google" id="ProtNLM"/>
    </source>
</evidence>
<organism evidence="1 2">
    <name type="scientific">Chitinimonas taiwanensis DSM 18899</name>
    <dbReference type="NCBI Taxonomy" id="1121279"/>
    <lineage>
        <taxon>Bacteria</taxon>
        <taxon>Pseudomonadati</taxon>
        <taxon>Pseudomonadota</taxon>
        <taxon>Betaproteobacteria</taxon>
        <taxon>Neisseriales</taxon>
        <taxon>Chitinibacteraceae</taxon>
        <taxon>Chitinimonas</taxon>
    </lineage>
</organism>
<proteinExistence type="predicted"/>